<dbReference type="RefSeq" id="WP_237818776.1">
    <property type="nucleotide sequence ID" value="NZ_JAKLTQ010000003.1"/>
</dbReference>
<dbReference type="GO" id="GO:0016787">
    <property type="term" value="F:hydrolase activity"/>
    <property type="evidence" value="ECO:0007669"/>
    <property type="project" value="UniProtKB-KW"/>
</dbReference>
<evidence type="ECO:0000313" key="1">
    <source>
        <dbReference type="EMBL" id="MCG2621498.1"/>
    </source>
</evidence>
<organism evidence="1 2">
    <name type="scientific">Arthrobacter hankyongi</name>
    <dbReference type="NCBI Taxonomy" id="2904801"/>
    <lineage>
        <taxon>Bacteria</taxon>
        <taxon>Bacillati</taxon>
        <taxon>Actinomycetota</taxon>
        <taxon>Actinomycetes</taxon>
        <taxon>Micrococcales</taxon>
        <taxon>Micrococcaceae</taxon>
        <taxon>Arthrobacter</taxon>
    </lineage>
</organism>
<evidence type="ECO:0000313" key="2">
    <source>
        <dbReference type="Proteomes" id="UP001165368"/>
    </source>
</evidence>
<gene>
    <name evidence="1" type="ORF">LVY72_06150</name>
</gene>
<accession>A0ABS9L4M3</accession>
<comment type="caution">
    <text evidence="1">The sequence shown here is derived from an EMBL/GenBank/DDBJ whole genome shotgun (WGS) entry which is preliminary data.</text>
</comment>
<keyword evidence="2" id="KW-1185">Reference proteome</keyword>
<dbReference type="EMBL" id="JAKLTQ010000003">
    <property type="protein sequence ID" value="MCG2621498.1"/>
    <property type="molecule type" value="Genomic_DNA"/>
</dbReference>
<proteinExistence type="predicted"/>
<sequence>MRRIAHTAARLPARGWWWLLDYCYAALRQLSGLLFRADPAPYRHAPRRDRPVLLIPGVYENWQFMHRIARLLHAAGHPVHVVRTLGYNRGEVGRMAALVAGYLREADLRNVTIVAHSKGGLVGKRAMLSSAASGRIRHMVAVNSPFSGSVYARLFLAPSIRAFSPGNRGLRALSEDRSVNHRITSVFSTFDPHIPVGSHLPGAENIELDSAGHFRTLDDPSLSEILLRALAEPDARG</sequence>
<reference evidence="1" key="1">
    <citation type="submission" date="2022-01" db="EMBL/GenBank/DDBJ databases">
        <authorList>
            <person name="Jo J.-H."/>
            <person name="Im W.-T."/>
        </authorList>
    </citation>
    <scope>NUCLEOTIDE SEQUENCE</scope>
    <source>
        <strain evidence="1">I2-34</strain>
    </source>
</reference>
<name>A0ABS9L4M3_9MICC</name>
<dbReference type="Proteomes" id="UP001165368">
    <property type="component" value="Unassembled WGS sequence"/>
</dbReference>
<protein>
    <submittedName>
        <fullName evidence="1">Alpha/beta hydrolase</fullName>
    </submittedName>
</protein>
<dbReference type="InterPro" id="IPR029058">
    <property type="entry name" value="AB_hydrolase_fold"/>
</dbReference>
<dbReference type="Gene3D" id="3.40.50.1820">
    <property type="entry name" value="alpha/beta hydrolase"/>
    <property type="match status" value="1"/>
</dbReference>
<dbReference type="SUPFAM" id="SSF53474">
    <property type="entry name" value="alpha/beta-Hydrolases"/>
    <property type="match status" value="1"/>
</dbReference>
<keyword evidence="1" id="KW-0378">Hydrolase</keyword>